<proteinExistence type="predicted"/>
<feature type="compositionally biased region" description="Basic and acidic residues" evidence="1">
    <location>
        <begin position="22"/>
        <end position="60"/>
    </location>
</feature>
<feature type="non-terminal residue" evidence="2">
    <location>
        <position position="167"/>
    </location>
</feature>
<feature type="compositionally biased region" description="Basic and acidic residues" evidence="1">
    <location>
        <begin position="92"/>
        <end position="103"/>
    </location>
</feature>
<sequence>MRHHGGADDADRDVEHLRIGDDLARRHEAAEHAGDRRRGGGDLHREADRDHDQQRDHEGFEEAEAAVHQQQQKERVERRQQCAADQGNAEQELERDRGADHLGKVAGNDRGLAGEPQQQIHRPRIGRTAGLRQIAIGRDAEPRGKRLQQDRHQVGEQDDRQQRVAEL</sequence>
<keyword evidence="3" id="KW-1185">Reference proteome</keyword>
<feature type="compositionally biased region" description="Basic and acidic residues" evidence="1">
    <location>
        <begin position="71"/>
        <end position="80"/>
    </location>
</feature>
<accession>A0A401U117</accession>
<evidence type="ECO:0000256" key="1">
    <source>
        <dbReference type="SAM" id="MobiDB-lite"/>
    </source>
</evidence>
<feature type="region of interest" description="Disordered" evidence="1">
    <location>
        <begin position="22"/>
        <end position="167"/>
    </location>
</feature>
<reference evidence="2 3" key="1">
    <citation type="journal article" date="2018" name="Nat. Ecol. Evol.">
        <title>Shark genomes provide insights into elasmobranch evolution and the origin of vertebrates.</title>
        <authorList>
            <person name="Hara Y"/>
            <person name="Yamaguchi K"/>
            <person name="Onimaru K"/>
            <person name="Kadota M"/>
            <person name="Koyanagi M"/>
            <person name="Keeley SD"/>
            <person name="Tatsumi K"/>
            <person name="Tanaka K"/>
            <person name="Motone F"/>
            <person name="Kageyama Y"/>
            <person name="Nozu R"/>
            <person name="Adachi N"/>
            <person name="Nishimura O"/>
            <person name="Nakagawa R"/>
            <person name="Tanegashima C"/>
            <person name="Kiyatake I"/>
            <person name="Matsumoto R"/>
            <person name="Murakumo K"/>
            <person name="Nishida K"/>
            <person name="Terakita A"/>
            <person name="Kuratani S"/>
            <person name="Sato K"/>
            <person name="Hyodo S Kuraku.S."/>
        </authorList>
    </citation>
    <scope>NUCLEOTIDE SEQUENCE [LARGE SCALE GENOMIC DNA]</scope>
</reference>
<evidence type="ECO:0000313" key="3">
    <source>
        <dbReference type="Proteomes" id="UP000287033"/>
    </source>
</evidence>
<feature type="compositionally biased region" description="Basic and acidic residues" evidence="1">
    <location>
        <begin position="138"/>
        <end position="167"/>
    </location>
</feature>
<organism evidence="2 3">
    <name type="scientific">Chiloscyllium punctatum</name>
    <name type="common">Brownbanded bambooshark</name>
    <name type="synonym">Hemiscyllium punctatum</name>
    <dbReference type="NCBI Taxonomy" id="137246"/>
    <lineage>
        <taxon>Eukaryota</taxon>
        <taxon>Metazoa</taxon>
        <taxon>Chordata</taxon>
        <taxon>Craniata</taxon>
        <taxon>Vertebrata</taxon>
        <taxon>Chondrichthyes</taxon>
        <taxon>Elasmobranchii</taxon>
        <taxon>Galeomorphii</taxon>
        <taxon>Galeoidea</taxon>
        <taxon>Orectolobiformes</taxon>
        <taxon>Hemiscylliidae</taxon>
        <taxon>Chiloscyllium</taxon>
    </lineage>
</organism>
<protein>
    <submittedName>
        <fullName evidence="2">Uncharacterized protein</fullName>
    </submittedName>
</protein>
<comment type="caution">
    <text evidence="2">The sequence shown here is derived from an EMBL/GenBank/DDBJ whole genome shotgun (WGS) entry which is preliminary data.</text>
</comment>
<evidence type="ECO:0000313" key="2">
    <source>
        <dbReference type="EMBL" id="GCC48585.1"/>
    </source>
</evidence>
<dbReference type="EMBL" id="BEZZ01247043">
    <property type="protein sequence ID" value="GCC48585.1"/>
    <property type="molecule type" value="Genomic_DNA"/>
</dbReference>
<name>A0A401U117_CHIPU</name>
<dbReference type="AlphaFoldDB" id="A0A401U117"/>
<gene>
    <name evidence="2" type="ORF">chiPu_0032838</name>
</gene>
<dbReference type="Proteomes" id="UP000287033">
    <property type="component" value="Unassembled WGS sequence"/>
</dbReference>